<dbReference type="Pfam" id="PF07155">
    <property type="entry name" value="ECF-ribofla_trS"/>
    <property type="match status" value="1"/>
</dbReference>
<dbReference type="InterPro" id="IPR009825">
    <property type="entry name" value="ECF_substrate-spec-like"/>
</dbReference>
<keyword evidence="3 5" id="KW-1133">Transmembrane helix</keyword>
<dbReference type="Gene3D" id="1.10.1760.20">
    <property type="match status" value="1"/>
</dbReference>
<feature type="transmembrane region" description="Helical" evidence="5">
    <location>
        <begin position="79"/>
        <end position="97"/>
    </location>
</feature>
<reference evidence="6" key="1">
    <citation type="submission" date="2020-10" db="EMBL/GenBank/DDBJ databases">
        <authorList>
            <person name="Gilroy R."/>
        </authorList>
    </citation>
    <scope>NUCLEOTIDE SEQUENCE</scope>
    <source>
        <strain evidence="6">ChiSjej5B23-6657</strain>
    </source>
</reference>
<organism evidence="6 7">
    <name type="scientific">Candidatus Pullilachnospira gallistercoris</name>
    <dbReference type="NCBI Taxonomy" id="2840911"/>
    <lineage>
        <taxon>Bacteria</taxon>
        <taxon>Bacillati</taxon>
        <taxon>Bacillota</taxon>
        <taxon>Clostridia</taxon>
        <taxon>Lachnospirales</taxon>
        <taxon>Lachnospiraceae</taxon>
        <taxon>Lachnospiraceae incertae sedis</taxon>
        <taxon>Candidatus Pullilachnospira</taxon>
    </lineage>
</organism>
<dbReference type="InterPro" id="IPR022914">
    <property type="entry name" value="UPF0397"/>
</dbReference>
<dbReference type="EMBL" id="DVHM01000114">
    <property type="protein sequence ID" value="HIR71050.1"/>
    <property type="molecule type" value="Genomic_DNA"/>
</dbReference>
<evidence type="ECO:0000256" key="4">
    <source>
        <dbReference type="ARBA" id="ARBA00023136"/>
    </source>
</evidence>
<feature type="transmembrane region" description="Helical" evidence="5">
    <location>
        <begin position="146"/>
        <end position="172"/>
    </location>
</feature>
<keyword evidence="4 5" id="KW-0472">Membrane</keyword>
<comment type="similarity">
    <text evidence="5">Belongs to the UPF0397 family.</text>
</comment>
<comment type="caution">
    <text evidence="6">The sequence shown here is derived from an EMBL/GenBank/DDBJ whole genome shotgun (WGS) entry which is preliminary data.</text>
</comment>
<keyword evidence="2 5" id="KW-0812">Transmembrane</keyword>
<evidence type="ECO:0000313" key="7">
    <source>
        <dbReference type="Proteomes" id="UP000823912"/>
    </source>
</evidence>
<evidence type="ECO:0000256" key="1">
    <source>
        <dbReference type="ARBA" id="ARBA00022475"/>
    </source>
</evidence>
<evidence type="ECO:0000313" key="6">
    <source>
        <dbReference type="EMBL" id="HIR71050.1"/>
    </source>
</evidence>
<dbReference type="PANTHER" id="PTHR37815:SF3">
    <property type="entry name" value="UPF0397 PROTEIN SPR0429"/>
    <property type="match status" value="1"/>
</dbReference>
<dbReference type="GO" id="GO:0005886">
    <property type="term" value="C:plasma membrane"/>
    <property type="evidence" value="ECO:0007669"/>
    <property type="project" value="UniProtKB-SubCell"/>
</dbReference>
<sequence length="185" mass="19849">MKKLFSFNTKTLVATGLGAALFTLLFMFVKIPTGIPNTEIQTAYGIGAFFAALFGPIAGFLIAFIGHALSDAVQYGSPWWSWVIASGFTCFIIGFSYPKLKVEDGEFSVKDAVRFNVIQIIANVIAWVVISPVLDIVIYSEPANLVFAQGIVAAISNAISAGVIGTVLLVLYSKTRSKKGSLTQE</sequence>
<reference evidence="6" key="2">
    <citation type="journal article" date="2021" name="PeerJ">
        <title>Extensive microbial diversity within the chicken gut microbiome revealed by metagenomics and culture.</title>
        <authorList>
            <person name="Gilroy R."/>
            <person name="Ravi A."/>
            <person name="Getino M."/>
            <person name="Pursley I."/>
            <person name="Horton D.L."/>
            <person name="Alikhan N.F."/>
            <person name="Baker D."/>
            <person name="Gharbi K."/>
            <person name="Hall N."/>
            <person name="Watson M."/>
            <person name="Adriaenssens E.M."/>
            <person name="Foster-Nyarko E."/>
            <person name="Jarju S."/>
            <person name="Secka A."/>
            <person name="Antonio M."/>
            <person name="Oren A."/>
            <person name="Chaudhuri R.R."/>
            <person name="La Ragione R."/>
            <person name="Hildebrand F."/>
            <person name="Pallen M.J."/>
        </authorList>
    </citation>
    <scope>NUCLEOTIDE SEQUENCE</scope>
    <source>
        <strain evidence="6">ChiSjej5B23-6657</strain>
    </source>
</reference>
<dbReference type="PANTHER" id="PTHR37815">
    <property type="entry name" value="UPF0397 PROTEIN BC_2624-RELATED"/>
    <property type="match status" value="1"/>
</dbReference>
<name>A0A9D1E9U6_9FIRM</name>
<feature type="transmembrane region" description="Helical" evidence="5">
    <location>
        <begin position="117"/>
        <end position="140"/>
    </location>
</feature>
<comment type="subcellular location">
    <subcellularLocation>
        <location evidence="5">Cell membrane</location>
        <topology evidence="5">Multi-pass membrane protein</topology>
    </subcellularLocation>
</comment>
<gene>
    <name evidence="6" type="ORF">IAA55_07195</name>
</gene>
<dbReference type="AlphaFoldDB" id="A0A9D1E9U6"/>
<keyword evidence="1 5" id="KW-1003">Cell membrane</keyword>
<dbReference type="HAMAP" id="MF_01572">
    <property type="entry name" value="UPF0397"/>
    <property type="match status" value="1"/>
</dbReference>
<feature type="transmembrane region" description="Helical" evidence="5">
    <location>
        <begin position="43"/>
        <end position="67"/>
    </location>
</feature>
<feature type="transmembrane region" description="Helical" evidence="5">
    <location>
        <begin position="12"/>
        <end position="31"/>
    </location>
</feature>
<evidence type="ECO:0000256" key="5">
    <source>
        <dbReference type="HAMAP-Rule" id="MF_01572"/>
    </source>
</evidence>
<evidence type="ECO:0000256" key="2">
    <source>
        <dbReference type="ARBA" id="ARBA00022692"/>
    </source>
</evidence>
<dbReference type="NCBIfam" id="NF010182">
    <property type="entry name" value="PRK13661.1"/>
    <property type="match status" value="1"/>
</dbReference>
<evidence type="ECO:0000256" key="3">
    <source>
        <dbReference type="ARBA" id="ARBA00022989"/>
    </source>
</evidence>
<accession>A0A9D1E9U6</accession>
<dbReference type="Proteomes" id="UP000823912">
    <property type="component" value="Unassembled WGS sequence"/>
</dbReference>
<proteinExistence type="inferred from homology"/>
<protein>
    <recommendedName>
        <fullName evidence="5">UPF0397 protein IAA55_07195</fullName>
    </recommendedName>
</protein>